<reference evidence="4" key="1">
    <citation type="journal article" date="2019" name="Int. J. Syst. Evol. Microbiol.">
        <title>The Global Catalogue of Microorganisms (GCM) 10K type strain sequencing project: providing services to taxonomists for standard genome sequencing and annotation.</title>
        <authorList>
            <consortium name="The Broad Institute Genomics Platform"/>
            <consortium name="The Broad Institute Genome Sequencing Center for Infectious Disease"/>
            <person name="Wu L."/>
            <person name="Ma J."/>
        </authorList>
    </citation>
    <scope>NUCLEOTIDE SEQUENCE [LARGE SCALE GENOMIC DNA]</scope>
    <source>
        <strain evidence="4">CCUG 53252</strain>
    </source>
</reference>
<evidence type="ECO:0000259" key="2">
    <source>
        <dbReference type="SMART" id="SM00226"/>
    </source>
</evidence>
<dbReference type="RefSeq" id="WP_048742548.1">
    <property type="nucleotide sequence ID" value="NZ_CP047211.1"/>
</dbReference>
<sequence length="138" mass="14915">MPDKPTVYFLCNTNSGKSQMAEAIMRLRADEAGRDIDVISAGVTPGDAINEGSAASLSKIGADMTCGNPKAIDADAMRAADRVIVVGGAEIPVHDGMKTTVERWEVDEPSRRGIEGEERMDLIRDEIDGRVRKLLDEL</sequence>
<evidence type="ECO:0000313" key="3">
    <source>
        <dbReference type="EMBL" id="MFC3850348.1"/>
    </source>
</evidence>
<dbReference type="PANTHER" id="PTHR43428:SF1">
    <property type="entry name" value="ARSENATE REDUCTASE"/>
    <property type="match status" value="1"/>
</dbReference>
<dbReference type="EMBL" id="JBHRZN010000003">
    <property type="protein sequence ID" value="MFC3850348.1"/>
    <property type="molecule type" value="Genomic_DNA"/>
</dbReference>
<dbReference type="PANTHER" id="PTHR43428">
    <property type="entry name" value="ARSENATE REDUCTASE"/>
    <property type="match status" value="1"/>
</dbReference>
<evidence type="ECO:0000313" key="4">
    <source>
        <dbReference type="Proteomes" id="UP001595751"/>
    </source>
</evidence>
<dbReference type="Gene3D" id="3.40.50.2300">
    <property type="match status" value="1"/>
</dbReference>
<keyword evidence="4" id="KW-1185">Reference proteome</keyword>
<keyword evidence="1" id="KW-0059">Arsenical resistance</keyword>
<dbReference type="Pfam" id="PF01451">
    <property type="entry name" value="LMWPc"/>
    <property type="match status" value="1"/>
</dbReference>
<dbReference type="InterPro" id="IPR023485">
    <property type="entry name" value="Ptyr_pPase"/>
</dbReference>
<evidence type="ECO:0000256" key="1">
    <source>
        <dbReference type="ARBA" id="ARBA00022849"/>
    </source>
</evidence>
<comment type="caution">
    <text evidence="3">The sequence shown here is derived from an EMBL/GenBank/DDBJ whole genome shotgun (WGS) entry which is preliminary data.</text>
</comment>
<protein>
    <submittedName>
        <fullName evidence="3">Low molecular weight phosphatase family protein</fullName>
    </submittedName>
</protein>
<organism evidence="3 4">
    <name type="scientific">Corynebacterium hansenii</name>
    <dbReference type="NCBI Taxonomy" id="394964"/>
    <lineage>
        <taxon>Bacteria</taxon>
        <taxon>Bacillati</taxon>
        <taxon>Actinomycetota</taxon>
        <taxon>Actinomycetes</taxon>
        <taxon>Mycobacteriales</taxon>
        <taxon>Corynebacteriaceae</taxon>
        <taxon>Corynebacterium</taxon>
    </lineage>
</organism>
<dbReference type="Proteomes" id="UP001595751">
    <property type="component" value="Unassembled WGS sequence"/>
</dbReference>
<dbReference type="SMART" id="SM00226">
    <property type="entry name" value="LMWPc"/>
    <property type="match status" value="1"/>
</dbReference>
<dbReference type="SUPFAM" id="SSF52788">
    <property type="entry name" value="Phosphotyrosine protein phosphatases I"/>
    <property type="match status" value="1"/>
</dbReference>
<name>A0ABV7ZRD5_9CORY</name>
<gene>
    <name evidence="3" type="ORF">ACFORJ_09270</name>
</gene>
<proteinExistence type="predicted"/>
<accession>A0ABV7ZRD5</accession>
<dbReference type="InterPro" id="IPR036196">
    <property type="entry name" value="Ptyr_pPase_sf"/>
</dbReference>
<feature type="domain" description="Phosphotyrosine protein phosphatase I" evidence="2">
    <location>
        <begin position="5"/>
        <end position="137"/>
    </location>
</feature>